<accession>A0A1M6IEG1</accession>
<evidence type="ECO:0000256" key="3">
    <source>
        <dbReference type="ARBA" id="ARBA00022475"/>
    </source>
</evidence>
<evidence type="ECO:0000313" key="9">
    <source>
        <dbReference type="Proteomes" id="UP000184510"/>
    </source>
</evidence>
<sequence length="422" mass="46228">MDSKLPTGARTIWIGVVFFLLSVPPGLWSPALPNILESYDALWVIPYATAVGPVVSIFSSLMFASLADRRVEAQKLLGVLSLAGAGFLYMAFAVLSWGWNPWWYVVMQGMNALISAPMWALITKIALEHAENPTKQFPLYRLWGTVGWAFAGILVSWLALDASAEAGKAAALVRILLAAAAFMLPVTKPIPSEERGLRAALGLNAFTLFRDRTLRVYFITATLIAVPLMAHYMYAPKQLLEMGQLPGNDDWFSNVVKSMLPGPTAQMTFGQITEIGAMLFLSWVGARARVKALVIVALIVGVTRFAVYALAGQTGIMMWMWLGVSLHGPCYTLFSITGQMFMDRRVPRNMRGQAQALFGLLSGSVGGSVGALTCGFVFSMTGAGQTWMAWTIFWTILSLMVLLCLVYFSIGYKTIQHTHDEN</sequence>
<gene>
    <name evidence="8" type="ORF">SAMN02745181_1780</name>
</gene>
<feature type="transmembrane region" description="Helical" evidence="7">
    <location>
        <begin position="139"/>
        <end position="160"/>
    </location>
</feature>
<keyword evidence="9" id="KW-1185">Reference proteome</keyword>
<feature type="transmembrane region" description="Helical" evidence="7">
    <location>
        <begin position="267"/>
        <end position="285"/>
    </location>
</feature>
<feature type="transmembrane region" description="Helical" evidence="7">
    <location>
        <begin position="387"/>
        <end position="408"/>
    </location>
</feature>
<keyword evidence="4 7" id="KW-0812">Transmembrane</keyword>
<dbReference type="PANTHER" id="PTHR23522:SF4">
    <property type="entry name" value="NUCLEOSIDE PERMEASE NUPG-RELATED"/>
    <property type="match status" value="1"/>
</dbReference>
<dbReference type="Proteomes" id="UP000184510">
    <property type="component" value="Unassembled WGS sequence"/>
</dbReference>
<keyword evidence="2" id="KW-0813">Transport</keyword>
<protein>
    <submittedName>
        <fullName evidence="8">Nucleoside H+ symporter</fullName>
    </submittedName>
</protein>
<feature type="transmembrane region" description="Helical" evidence="7">
    <location>
        <begin position="76"/>
        <end position="99"/>
    </location>
</feature>
<evidence type="ECO:0000313" key="8">
    <source>
        <dbReference type="EMBL" id="SHJ32850.1"/>
    </source>
</evidence>
<keyword evidence="6 7" id="KW-0472">Membrane</keyword>
<dbReference type="RefSeq" id="WP_159434877.1">
    <property type="nucleotide sequence ID" value="NZ_FQYR01000003.1"/>
</dbReference>
<organism evidence="8 9">
    <name type="scientific">Rubritalea squalenifaciens DSM 18772</name>
    <dbReference type="NCBI Taxonomy" id="1123071"/>
    <lineage>
        <taxon>Bacteria</taxon>
        <taxon>Pseudomonadati</taxon>
        <taxon>Verrucomicrobiota</taxon>
        <taxon>Verrucomicrobiia</taxon>
        <taxon>Verrucomicrobiales</taxon>
        <taxon>Rubritaleaceae</taxon>
        <taxon>Rubritalea</taxon>
    </lineage>
</organism>
<dbReference type="InterPro" id="IPR004740">
    <property type="entry name" value="Nuc_H_symport"/>
</dbReference>
<dbReference type="PANTHER" id="PTHR23522">
    <property type="entry name" value="BLL5896 PROTEIN"/>
    <property type="match status" value="1"/>
</dbReference>
<evidence type="ECO:0000256" key="1">
    <source>
        <dbReference type="ARBA" id="ARBA00004651"/>
    </source>
</evidence>
<dbReference type="Pfam" id="PF03825">
    <property type="entry name" value="Nuc_H_symport"/>
    <property type="match status" value="1"/>
</dbReference>
<comment type="subcellular location">
    <subcellularLocation>
        <location evidence="1">Cell membrane</location>
        <topology evidence="1">Multi-pass membrane protein</topology>
    </subcellularLocation>
</comment>
<dbReference type="InterPro" id="IPR036259">
    <property type="entry name" value="MFS_trans_sf"/>
</dbReference>
<dbReference type="OrthoDB" id="184468at2"/>
<dbReference type="GO" id="GO:0005886">
    <property type="term" value="C:plasma membrane"/>
    <property type="evidence" value="ECO:0007669"/>
    <property type="project" value="UniProtKB-SubCell"/>
</dbReference>
<reference evidence="8 9" key="1">
    <citation type="submission" date="2016-11" db="EMBL/GenBank/DDBJ databases">
        <authorList>
            <person name="Jaros S."/>
            <person name="Januszkiewicz K."/>
            <person name="Wedrychowicz H."/>
        </authorList>
    </citation>
    <scope>NUCLEOTIDE SEQUENCE [LARGE SCALE GENOMIC DNA]</scope>
    <source>
        <strain evidence="8 9">DSM 18772</strain>
    </source>
</reference>
<evidence type="ECO:0000256" key="7">
    <source>
        <dbReference type="SAM" id="Phobius"/>
    </source>
</evidence>
<dbReference type="SUPFAM" id="SSF103473">
    <property type="entry name" value="MFS general substrate transporter"/>
    <property type="match status" value="1"/>
</dbReference>
<dbReference type="GO" id="GO:0015213">
    <property type="term" value="F:uridine transmembrane transporter activity"/>
    <property type="evidence" value="ECO:0007669"/>
    <property type="project" value="TreeGrafter"/>
</dbReference>
<feature type="transmembrane region" description="Helical" evidence="7">
    <location>
        <begin position="292"/>
        <end position="310"/>
    </location>
</feature>
<evidence type="ECO:0000256" key="5">
    <source>
        <dbReference type="ARBA" id="ARBA00022989"/>
    </source>
</evidence>
<proteinExistence type="predicted"/>
<evidence type="ECO:0000256" key="2">
    <source>
        <dbReference type="ARBA" id="ARBA00022448"/>
    </source>
</evidence>
<dbReference type="AlphaFoldDB" id="A0A1M6IEG1"/>
<feature type="transmembrane region" description="Helical" evidence="7">
    <location>
        <begin position="316"/>
        <end position="336"/>
    </location>
</feature>
<keyword evidence="5 7" id="KW-1133">Transmembrane helix</keyword>
<feature type="transmembrane region" description="Helical" evidence="7">
    <location>
        <begin position="357"/>
        <end position="381"/>
    </location>
</feature>
<evidence type="ECO:0000256" key="6">
    <source>
        <dbReference type="ARBA" id="ARBA00023136"/>
    </source>
</evidence>
<name>A0A1M6IEG1_9BACT</name>
<dbReference type="InParanoid" id="A0A1M6IEG1"/>
<keyword evidence="3" id="KW-1003">Cell membrane</keyword>
<feature type="transmembrane region" description="Helical" evidence="7">
    <location>
        <begin position="12"/>
        <end position="31"/>
    </location>
</feature>
<feature type="transmembrane region" description="Helical" evidence="7">
    <location>
        <begin position="105"/>
        <end position="127"/>
    </location>
</feature>
<dbReference type="GO" id="GO:0015212">
    <property type="term" value="F:cytidine transmembrane transporter activity"/>
    <property type="evidence" value="ECO:0007669"/>
    <property type="project" value="TreeGrafter"/>
</dbReference>
<feature type="transmembrane region" description="Helical" evidence="7">
    <location>
        <begin position="166"/>
        <end position="186"/>
    </location>
</feature>
<dbReference type="Gene3D" id="1.20.1250.20">
    <property type="entry name" value="MFS general substrate transporter like domains"/>
    <property type="match status" value="2"/>
</dbReference>
<feature type="transmembrane region" description="Helical" evidence="7">
    <location>
        <begin position="43"/>
        <end position="64"/>
    </location>
</feature>
<evidence type="ECO:0000256" key="4">
    <source>
        <dbReference type="ARBA" id="ARBA00022692"/>
    </source>
</evidence>
<feature type="transmembrane region" description="Helical" evidence="7">
    <location>
        <begin position="216"/>
        <end position="235"/>
    </location>
</feature>
<dbReference type="EMBL" id="FQYR01000003">
    <property type="protein sequence ID" value="SHJ32850.1"/>
    <property type="molecule type" value="Genomic_DNA"/>
</dbReference>
<dbReference type="STRING" id="1123071.SAMN02745181_1780"/>